<feature type="chain" id="PRO_5003404047" description="SCP domain-containing protein" evidence="1">
    <location>
        <begin position="17"/>
        <end position="210"/>
    </location>
</feature>
<dbReference type="InterPro" id="IPR001283">
    <property type="entry name" value="CRISP-related"/>
</dbReference>
<evidence type="ECO:0000259" key="2">
    <source>
        <dbReference type="SMART" id="SM00198"/>
    </source>
</evidence>
<keyword evidence="4" id="KW-1185">Reference proteome</keyword>
<protein>
    <recommendedName>
        <fullName evidence="2">SCP domain-containing protein</fullName>
    </recommendedName>
</protein>
<dbReference type="InterPro" id="IPR014044">
    <property type="entry name" value="CAP_dom"/>
</dbReference>
<evidence type="ECO:0000256" key="1">
    <source>
        <dbReference type="SAM" id="SignalP"/>
    </source>
</evidence>
<organism evidence="4">
    <name type="scientific">Caenorhabditis brenneri</name>
    <name type="common">Nematode worm</name>
    <dbReference type="NCBI Taxonomy" id="135651"/>
    <lineage>
        <taxon>Eukaryota</taxon>
        <taxon>Metazoa</taxon>
        <taxon>Ecdysozoa</taxon>
        <taxon>Nematoda</taxon>
        <taxon>Chromadorea</taxon>
        <taxon>Rhabditida</taxon>
        <taxon>Rhabditina</taxon>
        <taxon>Rhabditomorpha</taxon>
        <taxon>Rhabditoidea</taxon>
        <taxon>Rhabditidae</taxon>
        <taxon>Peloderinae</taxon>
        <taxon>Caenorhabditis</taxon>
    </lineage>
</organism>
<feature type="domain" description="SCP" evidence="2">
    <location>
        <begin position="21"/>
        <end position="183"/>
    </location>
</feature>
<dbReference type="Proteomes" id="UP000008068">
    <property type="component" value="Unassembled WGS sequence"/>
</dbReference>
<dbReference type="AlphaFoldDB" id="G0MT68"/>
<feature type="signal peptide" evidence="1">
    <location>
        <begin position="1"/>
        <end position="16"/>
    </location>
</feature>
<gene>
    <name evidence="3" type="ORF">CAEBREN_29503</name>
</gene>
<dbReference type="CDD" id="cd05380">
    <property type="entry name" value="CAP_euk"/>
    <property type="match status" value="1"/>
</dbReference>
<dbReference type="SMART" id="SM00198">
    <property type="entry name" value="SCP"/>
    <property type="match status" value="1"/>
</dbReference>
<sequence length="210" mass="23151">MKLLLLALSLFGASFAQFSETAQNTIVEIHNDLRSKVALGEVEIGGSQHSPATNMIKIRWSPASARTAQNYANTCPDAPSGLPNVGENLYFEYSKKKPTSLDKFGPNAANSWAEDFDIYGWNSVIFDQETQDSGIGYASQMVWARTGYIGCGVKNCGVDLNTFTQDYRIVVVCHYREMGNVIDDPIYEEGEVCTNCPAFRSCEEETGLCL</sequence>
<dbReference type="Pfam" id="PF00188">
    <property type="entry name" value="CAP"/>
    <property type="match status" value="1"/>
</dbReference>
<dbReference type="OrthoDB" id="5876828at2759"/>
<dbReference type="InterPro" id="IPR002413">
    <property type="entry name" value="V5_allergen-like"/>
</dbReference>
<dbReference type="EMBL" id="GL379811">
    <property type="protein sequence ID" value="EGT43618.1"/>
    <property type="molecule type" value="Genomic_DNA"/>
</dbReference>
<dbReference type="SUPFAM" id="SSF55797">
    <property type="entry name" value="PR-1-like"/>
    <property type="match status" value="1"/>
</dbReference>
<keyword evidence="1" id="KW-0732">Signal</keyword>
<reference evidence="4" key="1">
    <citation type="submission" date="2011-07" db="EMBL/GenBank/DDBJ databases">
        <authorList>
            <consortium name="Caenorhabditis brenneri Sequencing and Analysis Consortium"/>
            <person name="Wilson R.K."/>
        </authorList>
    </citation>
    <scope>NUCLEOTIDE SEQUENCE [LARGE SCALE GENOMIC DNA]</scope>
    <source>
        <strain evidence="4">PB2801</strain>
    </source>
</reference>
<evidence type="ECO:0000313" key="4">
    <source>
        <dbReference type="Proteomes" id="UP000008068"/>
    </source>
</evidence>
<dbReference type="PANTHER" id="PTHR10334">
    <property type="entry name" value="CYSTEINE-RICH SECRETORY PROTEIN-RELATED"/>
    <property type="match status" value="1"/>
</dbReference>
<evidence type="ECO:0000313" key="3">
    <source>
        <dbReference type="EMBL" id="EGT43618.1"/>
    </source>
</evidence>
<dbReference type="HOGENOM" id="CLU_035730_7_1_1"/>
<dbReference type="InParanoid" id="G0MT68"/>
<accession>G0MT68</accession>
<dbReference type="eggNOG" id="KOG3017">
    <property type="taxonomic scope" value="Eukaryota"/>
</dbReference>
<proteinExistence type="predicted"/>
<dbReference type="Gene3D" id="3.40.33.10">
    <property type="entry name" value="CAP"/>
    <property type="match status" value="1"/>
</dbReference>
<dbReference type="PRINTS" id="PR00837">
    <property type="entry name" value="V5TPXLIKE"/>
</dbReference>
<dbReference type="PRINTS" id="PR00838">
    <property type="entry name" value="V5ALLERGEN"/>
</dbReference>
<dbReference type="InterPro" id="IPR035940">
    <property type="entry name" value="CAP_sf"/>
</dbReference>
<dbReference type="FunFam" id="3.40.33.10:FF:000013">
    <property type="entry name" value="SCP-Like extracellular protein"/>
    <property type="match status" value="1"/>
</dbReference>
<dbReference type="STRING" id="135651.G0MT68"/>
<name>G0MT68_CAEBE</name>